<dbReference type="Proteomes" id="UP001143364">
    <property type="component" value="Unassembled WGS sequence"/>
</dbReference>
<evidence type="ECO:0000313" key="2">
    <source>
        <dbReference type="Proteomes" id="UP001143364"/>
    </source>
</evidence>
<organism evidence="1 2">
    <name type="scientific">Methylopila jiangsuensis</name>
    <dbReference type="NCBI Taxonomy" id="586230"/>
    <lineage>
        <taxon>Bacteria</taxon>
        <taxon>Pseudomonadati</taxon>
        <taxon>Pseudomonadota</taxon>
        <taxon>Alphaproteobacteria</taxon>
        <taxon>Hyphomicrobiales</taxon>
        <taxon>Methylopilaceae</taxon>
        <taxon>Methylopila</taxon>
    </lineage>
</organism>
<accession>A0A9W6JCT9</accession>
<reference evidence="1" key="2">
    <citation type="submission" date="2023-01" db="EMBL/GenBank/DDBJ databases">
        <authorList>
            <person name="Sun Q."/>
            <person name="Evtushenko L."/>
        </authorList>
    </citation>
    <scope>NUCLEOTIDE SEQUENCE</scope>
    <source>
        <strain evidence="1">VKM B-2555</strain>
    </source>
</reference>
<evidence type="ECO:0000313" key="1">
    <source>
        <dbReference type="EMBL" id="GLK74927.1"/>
    </source>
</evidence>
<sequence>MDGDKDQPNKKDPLIFEEINDLEGGFEVVRIFESGTISYEYEKRGWLDDHTARLFGCGDAE</sequence>
<dbReference type="RefSeq" id="WP_271202911.1">
    <property type="nucleotide sequence ID" value="NZ_BSFK01000003.1"/>
</dbReference>
<gene>
    <name evidence="1" type="ORF">GCM10008171_01800</name>
</gene>
<dbReference type="EMBL" id="BSFK01000003">
    <property type="protein sequence ID" value="GLK74927.1"/>
    <property type="molecule type" value="Genomic_DNA"/>
</dbReference>
<reference evidence="1" key="1">
    <citation type="journal article" date="2014" name="Int. J. Syst. Evol. Microbiol.">
        <title>Complete genome sequence of Corynebacterium casei LMG S-19264T (=DSM 44701T), isolated from a smear-ripened cheese.</title>
        <authorList>
            <consortium name="US DOE Joint Genome Institute (JGI-PGF)"/>
            <person name="Walter F."/>
            <person name="Albersmeier A."/>
            <person name="Kalinowski J."/>
            <person name="Ruckert C."/>
        </authorList>
    </citation>
    <scope>NUCLEOTIDE SEQUENCE</scope>
    <source>
        <strain evidence="1">VKM B-2555</strain>
    </source>
</reference>
<keyword evidence="2" id="KW-1185">Reference proteome</keyword>
<name>A0A9W6JCT9_9HYPH</name>
<proteinExistence type="predicted"/>
<dbReference type="AlphaFoldDB" id="A0A9W6JCT9"/>
<comment type="caution">
    <text evidence="1">The sequence shown here is derived from an EMBL/GenBank/DDBJ whole genome shotgun (WGS) entry which is preliminary data.</text>
</comment>
<protein>
    <submittedName>
        <fullName evidence="1">Uncharacterized protein</fullName>
    </submittedName>
</protein>